<keyword evidence="12" id="KW-1267">Proteomics identification</keyword>
<keyword evidence="2" id="KW-0963">Cytoplasm</keyword>
<name>A0A8N7UVX0_DANRE</name>
<evidence type="ECO:0000256" key="1">
    <source>
        <dbReference type="ARBA" id="ARBA00004496"/>
    </source>
</evidence>
<feature type="region of interest" description="Disordered" evidence="5">
    <location>
        <begin position="494"/>
        <end position="588"/>
    </location>
</feature>
<feature type="region of interest" description="Disordered" evidence="5">
    <location>
        <begin position="172"/>
        <end position="191"/>
    </location>
</feature>
<dbReference type="PANTHER" id="PTHR14304:SF12">
    <property type="entry name" value="CELL CYCLE AND APOPTOSIS REGULATOR PROTEIN 2"/>
    <property type="match status" value="1"/>
</dbReference>
<evidence type="ECO:0000256" key="5">
    <source>
        <dbReference type="SAM" id="MobiDB-lite"/>
    </source>
</evidence>
<feature type="compositionally biased region" description="Acidic residues" evidence="5">
    <location>
        <begin position="539"/>
        <end position="550"/>
    </location>
</feature>
<proteinExistence type="evidence at protein level"/>
<dbReference type="AGR" id="ZFIN:ZDB-GENE-091204-207"/>
<dbReference type="Pfam" id="PF14443">
    <property type="entry name" value="DBC1"/>
    <property type="match status" value="1"/>
</dbReference>
<dbReference type="InterPro" id="IPR025224">
    <property type="entry name" value="CCAR1/CCAR2"/>
</dbReference>
<protein>
    <submittedName>
        <fullName evidence="8 9">Cell cycle and apoptosis regulator protein 2 isoform X1</fullName>
    </submittedName>
</protein>
<dbReference type="RefSeq" id="XP_005155586.1">
    <property type="nucleotide sequence ID" value="XM_005155529.5"/>
</dbReference>
<evidence type="ECO:0000256" key="2">
    <source>
        <dbReference type="ARBA" id="ARBA00022490"/>
    </source>
</evidence>
<dbReference type="AlphaFoldDB" id="A0A8N7UVX0"/>
<evidence type="ECO:0000256" key="3">
    <source>
        <dbReference type="ARBA" id="ARBA00022553"/>
    </source>
</evidence>
<evidence type="ECO:0000313" key="7">
    <source>
        <dbReference type="Proteomes" id="UP000000437"/>
    </source>
</evidence>
<feature type="compositionally biased region" description="Basic and acidic residues" evidence="5">
    <location>
        <begin position="498"/>
        <end position="538"/>
    </location>
</feature>
<dbReference type="GO" id="GO:0006355">
    <property type="term" value="P:regulation of DNA-templated transcription"/>
    <property type="evidence" value="ECO:0000318"/>
    <property type="project" value="GO_Central"/>
</dbReference>
<keyword evidence="7" id="KW-1185">Reference proteome</keyword>
<dbReference type="SMART" id="SM01122">
    <property type="entry name" value="DBC1"/>
    <property type="match status" value="1"/>
</dbReference>
<reference evidence="8 9" key="2">
    <citation type="submission" date="2025-04" db="UniProtKB">
        <authorList>
            <consortium name="RefSeq"/>
        </authorList>
    </citation>
    <scope>IDENTIFICATION</scope>
    <source>
        <strain evidence="8 9">Tuebingen</strain>
    </source>
</reference>
<feature type="coiled-coil region" evidence="4">
    <location>
        <begin position="717"/>
        <end position="768"/>
    </location>
</feature>
<evidence type="ECO:0000313" key="9">
    <source>
        <dbReference type="RefSeq" id="XP_005155587.1"/>
    </source>
</evidence>
<comment type="subcellular location">
    <subcellularLocation>
        <location evidence="1">Cytoplasm</location>
    </subcellularLocation>
</comment>
<dbReference type="ZFIN" id="ZDB-GENE-091204-207">
    <property type="gene designation" value="ccar2"/>
</dbReference>
<evidence type="ECO:0000313" key="10">
    <source>
        <dbReference type="RefSeq" id="XP_692597.4"/>
    </source>
</evidence>
<evidence type="ECO:0000256" key="4">
    <source>
        <dbReference type="SAM" id="Coils"/>
    </source>
</evidence>
<dbReference type="Proteomes" id="UP000000437">
    <property type="component" value="Chromosome 10"/>
</dbReference>
<keyword evidence="3" id="KW-0597">Phosphoprotein</keyword>
<feature type="region of interest" description="Disordered" evidence="5">
    <location>
        <begin position="141"/>
        <end position="164"/>
    </location>
</feature>
<dbReference type="GeneID" id="564155"/>
<feature type="compositionally biased region" description="Polar residues" evidence="5">
    <location>
        <begin position="569"/>
        <end position="578"/>
    </location>
</feature>
<feature type="domain" description="DBC1/CARP1 catalytically inactive NUDIX hydrolase" evidence="6">
    <location>
        <begin position="305"/>
        <end position="425"/>
    </location>
</feature>
<evidence type="ECO:0000259" key="6">
    <source>
        <dbReference type="SMART" id="SM01122"/>
    </source>
</evidence>
<dbReference type="GO" id="GO:0005737">
    <property type="term" value="C:cytoplasm"/>
    <property type="evidence" value="ECO:0007669"/>
    <property type="project" value="UniProtKB-SubCell"/>
</dbReference>
<dbReference type="RefSeq" id="XP_005155587.1">
    <property type="nucleotide sequence ID" value="XM_005155530.5"/>
</dbReference>
<dbReference type="InterPro" id="IPR025223">
    <property type="entry name" value="S1-like_RNA-bd_dom"/>
</dbReference>
<evidence type="ECO:0007829" key="12">
    <source>
        <dbReference type="PeptideAtlas" id="A0A8N7UVX0"/>
    </source>
</evidence>
<evidence type="ECO:0000313" key="11">
    <source>
        <dbReference type="ZFIN" id="ZDB-GENE-091204-207"/>
    </source>
</evidence>
<gene>
    <name evidence="8 9 10 11" type="primary">ccar2</name>
</gene>
<sequence length="804" mass="88899">METQMRQRVFTGVVTQMQEHHGIVDQDVHFPMSVVVGRMPVVGEKVLVKAIQDSQKPISWTAQKVQTLNGQPFKSPPPLLPSMSSTLKPGILGTKPQPLLKSPKIPPLIPSMQPNSGGMIQLSHHQQMGWNGPFDGWGGGRKRHSEGMGGRRAGRWEDGGGGLWGGDLMHQKRKRWRATSEEEAPKKTSSAATHSVPLFSCFSRDTQACDYLELQRRYPHLHIPSSLFHLQLSWTESFPLDQPLPLRGPCLFHIGPNQPETEADVCESTDDAFAVRVLLFSMPCLEDVYSQCCNLSNDGQTQKEAVHPSTLLKFLIVDSGGEQRLPGGHWSPEADGANPAKDSLTLVNTAVRCLKEQAGLDLSACTQWYKMAELRYLSGDKVETVVVLMPDVWNLVPSEEEWASLQLEDDLSLPESPSVVFHPSAGLNLSAVSLSSLLEPQTLQTRDSCEDHLLTSVMCCRQVSLIAEMFSEMLQRDFGLQLYRCLCSLPQNISDPQTEAKQDNNTAKEEEEEIKKSDKKTTKKKDSSDARKTVKEEKDAEDAMLTDETEAVGKQPSRDGKTVSAGVEEQSSNAADNQTSKHCERPPGWTDELPRKVLLSCVFFDRQLTGSLREADLVNILLSLGLFLSPAQAQDLVKRAAVGGLCLYRNLCSRWSDSAPSDASAIAEGNKAMLPTQPCKDRGSVRRTSNTDVVNYKGKVVNLPNLLQCLESSKVAQRDLEKSVAALQSRLDAAEALQASSEQELAQQKELKRKLEKAEMINKTYEKSLKENAGQMTAVIEKMQRMVEQTTTITNANAGKEEKL</sequence>
<dbReference type="KEGG" id="dre:564155"/>
<accession>A0A8N7UVX0</accession>
<organism evidence="7 10">
    <name type="scientific">Danio rerio</name>
    <name type="common">Zebrafish</name>
    <name type="synonym">Brachydanio rerio</name>
    <dbReference type="NCBI Taxonomy" id="7955"/>
    <lineage>
        <taxon>Eukaryota</taxon>
        <taxon>Metazoa</taxon>
        <taxon>Chordata</taxon>
        <taxon>Craniata</taxon>
        <taxon>Vertebrata</taxon>
        <taxon>Euteleostomi</taxon>
        <taxon>Actinopterygii</taxon>
        <taxon>Neopterygii</taxon>
        <taxon>Teleostei</taxon>
        <taxon>Ostariophysi</taxon>
        <taxon>Cypriniformes</taxon>
        <taxon>Danionidae</taxon>
        <taxon>Danioninae</taxon>
        <taxon>Danio</taxon>
    </lineage>
</organism>
<dbReference type="PANTHER" id="PTHR14304">
    <property type="entry name" value="CELL DIVISION CYCLE AND APOPTOSIS REGULATOR PROTEIN"/>
    <property type="match status" value="1"/>
</dbReference>
<dbReference type="CTD" id="57805"/>
<dbReference type="InterPro" id="IPR025954">
    <property type="entry name" value="DBC1/CARP1_inactive_NUDIX"/>
</dbReference>
<reference evidence="7" key="1">
    <citation type="journal article" date="2013" name="Nature">
        <title>The zebrafish reference genome sequence and its relationship to the human genome.</title>
        <authorList>
            <consortium name="Genome Reference Consortium Zebrafish"/>
            <person name="Howe K."/>
            <person name="Clark M.D."/>
            <person name="Torroja C.F."/>
            <person name="Torrance J."/>
            <person name="Berthelot C."/>
            <person name="Muffato M."/>
            <person name="Collins J.E."/>
            <person name="Humphray S."/>
            <person name="McLaren K."/>
            <person name="Matthews L."/>
            <person name="McLaren S."/>
            <person name="Sealy I."/>
            <person name="Caccamo M."/>
            <person name="Churcher C."/>
            <person name="Scott C."/>
            <person name="Barrett J.C."/>
            <person name="Koch R."/>
            <person name="Rauch G.J."/>
            <person name="White S."/>
            <person name="Chow W."/>
            <person name="Kilian B."/>
            <person name="Quintais L.T."/>
            <person name="Guerra-Assuncao J.A."/>
            <person name="Zhou Y."/>
            <person name="Gu Y."/>
            <person name="Yen J."/>
            <person name="Vogel J.H."/>
            <person name="Eyre T."/>
            <person name="Redmond S."/>
            <person name="Banerjee R."/>
            <person name="Chi J."/>
            <person name="Fu B."/>
            <person name="Langley E."/>
            <person name="Maguire S.F."/>
            <person name="Laird G.K."/>
            <person name="Lloyd D."/>
            <person name="Kenyon E."/>
            <person name="Donaldson S."/>
            <person name="Sehra H."/>
            <person name="Almeida-King J."/>
            <person name="Loveland J."/>
            <person name="Trevanion S."/>
            <person name="Jones M."/>
            <person name="Quail M."/>
            <person name="Willey D."/>
            <person name="Hunt A."/>
            <person name="Burton J."/>
            <person name="Sims S."/>
            <person name="McLay K."/>
            <person name="Plumb B."/>
            <person name="Davis J."/>
            <person name="Clee C."/>
            <person name="Oliver K."/>
            <person name="Clark R."/>
            <person name="Riddle C."/>
            <person name="Elliot D."/>
            <person name="Eliott D."/>
            <person name="Threadgold G."/>
            <person name="Harden G."/>
            <person name="Ware D."/>
            <person name="Begum S."/>
            <person name="Mortimore B."/>
            <person name="Mortimer B."/>
            <person name="Kerry G."/>
            <person name="Heath P."/>
            <person name="Phillimore B."/>
            <person name="Tracey A."/>
            <person name="Corby N."/>
            <person name="Dunn M."/>
            <person name="Johnson C."/>
            <person name="Wood J."/>
            <person name="Clark S."/>
            <person name="Pelan S."/>
            <person name="Griffiths G."/>
            <person name="Smith M."/>
            <person name="Glithero R."/>
            <person name="Howden P."/>
            <person name="Barker N."/>
            <person name="Lloyd C."/>
            <person name="Stevens C."/>
            <person name="Harley J."/>
            <person name="Holt K."/>
            <person name="Panagiotidis G."/>
            <person name="Lovell J."/>
            <person name="Beasley H."/>
            <person name="Henderson C."/>
            <person name="Gordon D."/>
            <person name="Auger K."/>
            <person name="Wright D."/>
            <person name="Collins J."/>
            <person name="Raisen C."/>
            <person name="Dyer L."/>
            <person name="Leung K."/>
            <person name="Robertson L."/>
            <person name="Ambridge K."/>
            <person name="Leongamornlert D."/>
            <person name="McGuire S."/>
            <person name="Gilderthorp R."/>
            <person name="Griffiths C."/>
            <person name="Manthravadi D."/>
            <person name="Nichol S."/>
            <person name="Barker G."/>
            <person name="Whitehead S."/>
            <person name="Kay M."/>
            <person name="Brown J."/>
            <person name="Murnane C."/>
            <person name="Gray E."/>
            <person name="Humphries M."/>
            <person name="Sycamore N."/>
            <person name="Barker D."/>
            <person name="Saunders D."/>
            <person name="Wallis J."/>
            <person name="Babbage A."/>
            <person name="Hammond S."/>
            <person name="Mashreghi-Mohammadi M."/>
            <person name="Barr L."/>
            <person name="Martin S."/>
            <person name="Wray P."/>
            <person name="Ellington A."/>
            <person name="Matthews N."/>
            <person name="Ellwood M."/>
            <person name="Woodmansey R."/>
            <person name="Clark G."/>
            <person name="Cooper J."/>
            <person name="Cooper J."/>
            <person name="Tromans A."/>
            <person name="Grafham D."/>
            <person name="Skuce C."/>
            <person name="Pandian R."/>
            <person name="Andrews R."/>
            <person name="Harrison E."/>
            <person name="Kimberley A."/>
            <person name="Garnett J."/>
            <person name="Fosker N."/>
            <person name="Hall R."/>
            <person name="Garner P."/>
            <person name="Kelly D."/>
            <person name="Bird C."/>
            <person name="Palmer S."/>
            <person name="Gehring I."/>
            <person name="Berger A."/>
            <person name="Dooley C.M."/>
            <person name="Ersan-Urun Z."/>
            <person name="Eser C."/>
            <person name="Geiger H."/>
            <person name="Geisler M."/>
            <person name="Karotki L."/>
            <person name="Kirn A."/>
            <person name="Konantz J."/>
            <person name="Konantz M."/>
            <person name="Oberlander M."/>
            <person name="Rudolph-Geiger S."/>
            <person name="Teucke M."/>
            <person name="Lanz C."/>
            <person name="Raddatz G."/>
            <person name="Osoegawa K."/>
            <person name="Zhu B."/>
            <person name="Rapp A."/>
            <person name="Widaa S."/>
            <person name="Langford C."/>
            <person name="Yang F."/>
            <person name="Schuster S.C."/>
            <person name="Carter N.P."/>
            <person name="Harrow J."/>
            <person name="Ning Z."/>
            <person name="Herrero J."/>
            <person name="Searle S.M."/>
            <person name="Enright A."/>
            <person name="Geisler R."/>
            <person name="Plasterk R.H."/>
            <person name="Lee C."/>
            <person name="Westerfield M."/>
            <person name="de Jong P.J."/>
            <person name="Zon L.I."/>
            <person name="Postlethwait J.H."/>
            <person name="Nusslein-Volhard C."/>
            <person name="Hubbard T.J."/>
            <person name="Roest Crollius H."/>
            <person name="Rogers J."/>
            <person name="Stemple D.L."/>
        </authorList>
    </citation>
    <scope>NUCLEOTIDE SEQUENCE [LARGE SCALE GENOMIC DNA]</scope>
</reference>
<keyword evidence="4" id="KW-0175">Coiled coil</keyword>
<dbReference type="RefSeq" id="XP_692597.4">
    <property type="nucleotide sequence ID" value="XM_687505.8"/>
</dbReference>
<dbReference type="GO" id="GO:0005634">
    <property type="term" value="C:nucleus"/>
    <property type="evidence" value="ECO:0000318"/>
    <property type="project" value="GO_Central"/>
</dbReference>
<dbReference type="Pfam" id="PF14444">
    <property type="entry name" value="S1-like"/>
    <property type="match status" value="1"/>
</dbReference>
<dbReference type="OrthoDB" id="21006at2759"/>
<evidence type="ECO:0000313" key="8">
    <source>
        <dbReference type="RefSeq" id="XP_005155586.1"/>
    </source>
</evidence>